<reference evidence="1" key="2">
    <citation type="submission" date="2012-05" db="EMBL/GenBank/DDBJ databases">
        <title>Annotation of the Genome Sequence of Fusarium oxysporum HDV247.</title>
        <authorList>
            <consortium name="The Broad Institute Genomics Platform"/>
            <person name="Ma L.-J."/>
            <person name="Corby-Kistler H."/>
            <person name="Broz K."/>
            <person name="Gale L.R."/>
            <person name="Jonkers W."/>
            <person name="O'Donnell K."/>
            <person name="Ploetz R."/>
            <person name="Steinberg C."/>
            <person name="Schwartz D.C."/>
            <person name="VanEtten H."/>
            <person name="Zhou S."/>
            <person name="Young S.K."/>
            <person name="Zeng Q."/>
            <person name="Gargeya S."/>
            <person name="Fitzgerald M."/>
            <person name="Abouelleil A."/>
            <person name="Alvarado L."/>
            <person name="Chapman S.B."/>
            <person name="Gainer-Dewar J."/>
            <person name="Goldberg J."/>
            <person name="Griggs A."/>
            <person name="Gujja S."/>
            <person name="Hansen M."/>
            <person name="Howarth C."/>
            <person name="Imamovic A."/>
            <person name="Ireland A."/>
            <person name="Larimer J."/>
            <person name="McCowan C."/>
            <person name="Murphy C."/>
            <person name="Pearson M."/>
            <person name="Poon T.W."/>
            <person name="Priest M."/>
            <person name="Roberts A."/>
            <person name="Saif S."/>
            <person name="Shea T."/>
            <person name="Sykes S."/>
            <person name="Wortman J."/>
            <person name="Nusbaum C."/>
            <person name="Birren B."/>
        </authorList>
    </citation>
    <scope>NUCLEOTIDE SEQUENCE</scope>
    <source>
        <strain evidence="1">HDV247</strain>
    </source>
</reference>
<dbReference type="HOGENOM" id="CLU_2904287_0_0_1"/>
<organism evidence="1">
    <name type="scientific">Fusarium oxysporum f. sp. pisi HDV247</name>
    <dbReference type="NCBI Taxonomy" id="1080344"/>
    <lineage>
        <taxon>Eukaryota</taxon>
        <taxon>Fungi</taxon>
        <taxon>Dikarya</taxon>
        <taxon>Ascomycota</taxon>
        <taxon>Pezizomycotina</taxon>
        <taxon>Sordariomycetes</taxon>
        <taxon>Hypocreomycetidae</taxon>
        <taxon>Hypocreales</taxon>
        <taxon>Nectriaceae</taxon>
        <taxon>Fusarium</taxon>
        <taxon>Fusarium oxysporum species complex</taxon>
    </lineage>
</organism>
<protein>
    <submittedName>
        <fullName evidence="1">Uncharacterized protein</fullName>
    </submittedName>
</protein>
<proteinExistence type="predicted"/>
<dbReference type="Proteomes" id="UP000030751">
    <property type="component" value="Unassembled WGS sequence"/>
</dbReference>
<reference evidence="1" key="1">
    <citation type="submission" date="2011-10" db="EMBL/GenBank/DDBJ databases">
        <title>The Genome Sequence of Fusarium oxysporum HDV247.</title>
        <authorList>
            <consortium name="The Broad Institute Genome Sequencing Platform"/>
            <person name="Ma L.-J."/>
            <person name="Gale L.R."/>
            <person name="Schwartz D.C."/>
            <person name="Zhou S."/>
            <person name="Corby-Kistler H."/>
            <person name="Young S.K."/>
            <person name="Zeng Q."/>
            <person name="Gargeya S."/>
            <person name="Fitzgerald M."/>
            <person name="Haas B."/>
            <person name="Abouelleil A."/>
            <person name="Alvarado L."/>
            <person name="Arachchi H.M."/>
            <person name="Berlin A."/>
            <person name="Brown A."/>
            <person name="Chapman S.B."/>
            <person name="Chen Z."/>
            <person name="Dunbar C."/>
            <person name="Freedman E."/>
            <person name="Gearin G."/>
            <person name="Goldberg J."/>
            <person name="Griggs A."/>
            <person name="Gujja S."/>
            <person name="Heiman D."/>
            <person name="Howarth C."/>
            <person name="Larson L."/>
            <person name="Lui A."/>
            <person name="MacDonald P.J.P."/>
            <person name="Montmayeur A."/>
            <person name="Murphy C."/>
            <person name="Neiman D."/>
            <person name="Pearson M."/>
            <person name="Priest M."/>
            <person name="Roberts A."/>
            <person name="Saif S."/>
            <person name="Shea T."/>
            <person name="Shenoy N."/>
            <person name="Sisk P."/>
            <person name="Stolte C."/>
            <person name="Sykes S."/>
            <person name="Wortman J."/>
            <person name="Nusbaum C."/>
            <person name="Birren B."/>
        </authorList>
    </citation>
    <scope>NUCLEOTIDE SEQUENCE [LARGE SCALE GENOMIC DNA]</scope>
    <source>
        <strain evidence="1">HDV247</strain>
    </source>
</reference>
<gene>
    <name evidence="1" type="ORF">FOVG_04877</name>
</gene>
<name>W9PS72_FUSOX</name>
<sequence>MKCEGRACHDFLICTFKADWVQVEFVAVSSSCKPRSQTSGIKGLCLTTPESNMESQGHLNSC</sequence>
<dbReference type="EMBL" id="JH650970">
    <property type="protein sequence ID" value="EXA47963.1"/>
    <property type="molecule type" value="Genomic_DNA"/>
</dbReference>
<accession>W9PS72</accession>
<dbReference type="AlphaFoldDB" id="W9PS72"/>
<evidence type="ECO:0000313" key="1">
    <source>
        <dbReference type="EMBL" id="EXA47963.1"/>
    </source>
</evidence>